<gene>
    <name evidence="1" type="ORF">K3G42_005784</name>
</gene>
<proteinExistence type="predicted"/>
<comment type="caution">
    <text evidence="1">The sequence shown here is derived from an EMBL/GenBank/DDBJ whole genome shotgun (WGS) entry which is preliminary data.</text>
</comment>
<name>A0ACB8EFZ2_9SAUR</name>
<evidence type="ECO:0000313" key="1">
    <source>
        <dbReference type="EMBL" id="KAH7991410.1"/>
    </source>
</evidence>
<dbReference type="Proteomes" id="UP000827872">
    <property type="component" value="Linkage Group LG03"/>
</dbReference>
<dbReference type="EMBL" id="CM037616">
    <property type="protein sequence ID" value="KAH7991410.1"/>
    <property type="molecule type" value="Genomic_DNA"/>
</dbReference>
<accession>A0ACB8EFZ2</accession>
<reference evidence="1" key="1">
    <citation type="submission" date="2021-08" db="EMBL/GenBank/DDBJ databases">
        <title>The first chromosome-level gecko genome reveals the dynamic sex chromosomes of Neotropical dwarf geckos (Sphaerodactylidae: Sphaerodactylus).</title>
        <authorList>
            <person name="Pinto B.J."/>
            <person name="Keating S.E."/>
            <person name="Gamble T."/>
        </authorList>
    </citation>
    <scope>NUCLEOTIDE SEQUENCE</scope>
    <source>
        <strain evidence="1">TG3544</strain>
    </source>
</reference>
<sequence>MHNPEPSNGKQDSEGQSLERPIKTEAELTHDGNDVTDVSQIKIVQVNSSNCTYGHDCPFQSRVQAGLSVALTTSWMATRPLQGMRPDMLSHSAPQEEPWLLNSRHSEERQGLRISRETEGPVEPSRALPERELDPSDSPRGLSLTRNGIGTSDSCDSRVTEHLRENPPPRSPELELSDALPRRSSGDLLPKPKVALESRLGSVEPPAKESEGSAQCGLDCTSTEAERIQLPE</sequence>
<keyword evidence="2" id="KW-1185">Reference proteome</keyword>
<organism evidence="1 2">
    <name type="scientific">Sphaerodactylus townsendi</name>
    <dbReference type="NCBI Taxonomy" id="933632"/>
    <lineage>
        <taxon>Eukaryota</taxon>
        <taxon>Metazoa</taxon>
        <taxon>Chordata</taxon>
        <taxon>Craniata</taxon>
        <taxon>Vertebrata</taxon>
        <taxon>Euteleostomi</taxon>
        <taxon>Lepidosauria</taxon>
        <taxon>Squamata</taxon>
        <taxon>Bifurcata</taxon>
        <taxon>Gekkota</taxon>
        <taxon>Sphaerodactylidae</taxon>
        <taxon>Sphaerodactylus</taxon>
    </lineage>
</organism>
<protein>
    <submittedName>
        <fullName evidence="1">Uncharacterized protein</fullName>
    </submittedName>
</protein>
<evidence type="ECO:0000313" key="2">
    <source>
        <dbReference type="Proteomes" id="UP000827872"/>
    </source>
</evidence>